<name>A0ABW1Z5L5_9BACT</name>
<sequence length="152" mass="17153">MAILIEEATFNDLAAMARLRGDQWGSPNEWEPRLTAYMIRQQTPPYGLEPRAFFVAVDDTENEVVGLIAGHLTTRFGCKGEIQWLDVDSRLRGQRIADKLLDAMFAWFRSQGAAKICVNVTPTNDSARTVFLRRDAEAMGTHWMVFNDISAT</sequence>
<dbReference type="InterPro" id="IPR000182">
    <property type="entry name" value="GNAT_dom"/>
</dbReference>
<evidence type="ECO:0000259" key="1">
    <source>
        <dbReference type="PROSITE" id="PS51186"/>
    </source>
</evidence>
<accession>A0ABW1Z5L5</accession>
<gene>
    <name evidence="2" type="ORF">ACFQBQ_03650</name>
</gene>
<dbReference type="GO" id="GO:0016746">
    <property type="term" value="F:acyltransferase activity"/>
    <property type="evidence" value="ECO:0007669"/>
    <property type="project" value="UniProtKB-KW"/>
</dbReference>
<dbReference type="PROSITE" id="PS51186">
    <property type="entry name" value="GNAT"/>
    <property type="match status" value="1"/>
</dbReference>
<reference evidence="3" key="1">
    <citation type="journal article" date="2019" name="Int. J. Syst. Evol. Microbiol.">
        <title>The Global Catalogue of Microorganisms (GCM) 10K type strain sequencing project: providing services to taxonomists for standard genome sequencing and annotation.</title>
        <authorList>
            <consortium name="The Broad Institute Genomics Platform"/>
            <consortium name="The Broad Institute Genome Sequencing Center for Infectious Disease"/>
            <person name="Wu L."/>
            <person name="Ma J."/>
        </authorList>
    </citation>
    <scope>NUCLEOTIDE SEQUENCE [LARGE SCALE GENOMIC DNA]</scope>
    <source>
        <strain evidence="3">CGMCC 1.16026</strain>
    </source>
</reference>
<protein>
    <submittedName>
        <fullName evidence="2">GNAT family N-acetyltransferase</fullName>
        <ecNumber evidence="2">2.3.-.-</ecNumber>
    </submittedName>
</protein>
<dbReference type="EMBL" id="JBHSWI010000001">
    <property type="protein sequence ID" value="MFC6644699.1"/>
    <property type="molecule type" value="Genomic_DNA"/>
</dbReference>
<keyword evidence="2" id="KW-0012">Acyltransferase</keyword>
<dbReference type="Proteomes" id="UP001596391">
    <property type="component" value="Unassembled WGS sequence"/>
</dbReference>
<dbReference type="Pfam" id="PF00583">
    <property type="entry name" value="Acetyltransf_1"/>
    <property type="match status" value="1"/>
</dbReference>
<keyword evidence="2" id="KW-0808">Transferase</keyword>
<dbReference type="EC" id="2.3.-.-" evidence="2"/>
<dbReference type="InterPro" id="IPR016181">
    <property type="entry name" value="Acyl_CoA_acyltransferase"/>
</dbReference>
<dbReference type="Gene3D" id="3.40.630.30">
    <property type="match status" value="1"/>
</dbReference>
<organism evidence="2 3">
    <name type="scientific">Granulicella cerasi</name>
    <dbReference type="NCBI Taxonomy" id="741063"/>
    <lineage>
        <taxon>Bacteria</taxon>
        <taxon>Pseudomonadati</taxon>
        <taxon>Acidobacteriota</taxon>
        <taxon>Terriglobia</taxon>
        <taxon>Terriglobales</taxon>
        <taxon>Acidobacteriaceae</taxon>
        <taxon>Granulicella</taxon>
    </lineage>
</organism>
<dbReference type="CDD" id="cd04301">
    <property type="entry name" value="NAT_SF"/>
    <property type="match status" value="1"/>
</dbReference>
<feature type="domain" description="N-acetyltransferase" evidence="1">
    <location>
        <begin position="3"/>
        <end position="149"/>
    </location>
</feature>
<evidence type="ECO:0000313" key="2">
    <source>
        <dbReference type="EMBL" id="MFC6644699.1"/>
    </source>
</evidence>
<keyword evidence="3" id="KW-1185">Reference proteome</keyword>
<proteinExistence type="predicted"/>
<comment type="caution">
    <text evidence="2">The sequence shown here is derived from an EMBL/GenBank/DDBJ whole genome shotgun (WGS) entry which is preliminary data.</text>
</comment>
<evidence type="ECO:0000313" key="3">
    <source>
        <dbReference type="Proteomes" id="UP001596391"/>
    </source>
</evidence>
<dbReference type="SUPFAM" id="SSF55729">
    <property type="entry name" value="Acyl-CoA N-acyltransferases (Nat)"/>
    <property type="match status" value="1"/>
</dbReference>
<dbReference type="RefSeq" id="WP_263372745.1">
    <property type="nucleotide sequence ID" value="NZ_JAGSYD010000006.1"/>
</dbReference>